<name>Q0RFG9_FRAAA</name>
<sequence>MPDHAARSWIHTSGSTMRLTPLATPLANNVSQSLSTRSGRHARAAGDPLLAGSEAAMRSAVAFFGREFDTAADIAVQAQARAHPYIVPMLACAQARAFALAGRQDEARSALRTMGENIWTGKQVPGLSPIDDETYEAFSAVILGYLGAGEEAEPHARRSLTMLAHSGRYRSTAGTHLALARASVHRRHPDPEQAARAAVDAVATIDGREVPDGPTVGRAAGLWCMLVRNNDWARLASVRDLGDQVSSGRHALPPGPTI</sequence>
<dbReference type="KEGG" id="fal:FRAAL5134"/>
<dbReference type="Proteomes" id="UP000000657">
    <property type="component" value="Chromosome"/>
</dbReference>
<reference evidence="1 2" key="1">
    <citation type="journal article" date="2007" name="Genome Res.">
        <title>Genome characteristics of facultatively symbiotic Frankia sp. strains reflect host range and host plant biogeography.</title>
        <authorList>
            <person name="Normand P."/>
            <person name="Lapierre P."/>
            <person name="Tisa L.S."/>
            <person name="Gogarten J.P."/>
            <person name="Alloisio N."/>
            <person name="Bagnarol E."/>
            <person name="Bassi C.A."/>
            <person name="Berry A.M."/>
            <person name="Bickhart D.M."/>
            <person name="Choisne N."/>
            <person name="Couloux A."/>
            <person name="Cournoyer B."/>
            <person name="Cruveiller S."/>
            <person name="Daubin V."/>
            <person name="Demange N."/>
            <person name="Francino M.P."/>
            <person name="Goltsman E."/>
            <person name="Huang Y."/>
            <person name="Kopp O.R."/>
            <person name="Labarre L."/>
            <person name="Lapidus A."/>
            <person name="Lavire C."/>
            <person name="Marechal J."/>
            <person name="Martinez M."/>
            <person name="Mastronunzio J.E."/>
            <person name="Mullin B.C."/>
            <person name="Niemann J."/>
            <person name="Pujic P."/>
            <person name="Rawnsley T."/>
            <person name="Rouy Z."/>
            <person name="Schenowitz C."/>
            <person name="Sellstedt A."/>
            <person name="Tavares F."/>
            <person name="Tomkins J.P."/>
            <person name="Vallenet D."/>
            <person name="Valverde C."/>
            <person name="Wall L.G."/>
            <person name="Wang Y."/>
            <person name="Medigue C."/>
            <person name="Benson D.R."/>
        </authorList>
    </citation>
    <scope>NUCLEOTIDE SEQUENCE [LARGE SCALE GENOMIC DNA]</scope>
    <source>
        <strain evidence="2">DSM 45986 / CECT 9034 / ACN14a</strain>
    </source>
</reference>
<evidence type="ECO:0000313" key="2">
    <source>
        <dbReference type="Proteomes" id="UP000000657"/>
    </source>
</evidence>
<organism evidence="1 2">
    <name type="scientific">Frankia alni (strain DSM 45986 / CECT 9034 / ACN14a)</name>
    <dbReference type="NCBI Taxonomy" id="326424"/>
    <lineage>
        <taxon>Bacteria</taxon>
        <taxon>Bacillati</taxon>
        <taxon>Actinomycetota</taxon>
        <taxon>Actinomycetes</taxon>
        <taxon>Frankiales</taxon>
        <taxon>Frankiaceae</taxon>
        <taxon>Frankia</taxon>
    </lineage>
</organism>
<evidence type="ECO:0000313" key="1">
    <source>
        <dbReference type="EMBL" id="CAJ63774.1"/>
    </source>
</evidence>
<gene>
    <name evidence="1" type="ordered locus">FRAAL5134</name>
</gene>
<keyword evidence="2" id="KW-1185">Reference proteome</keyword>
<accession>Q0RFG9</accession>
<dbReference type="STRING" id="326424.FRAAL5134"/>
<dbReference type="AlphaFoldDB" id="Q0RFG9"/>
<proteinExistence type="predicted"/>
<dbReference type="EMBL" id="CT573213">
    <property type="protein sequence ID" value="CAJ63774.1"/>
    <property type="molecule type" value="Genomic_DNA"/>
</dbReference>
<dbReference type="HOGENOM" id="CLU_1076683_0_0_11"/>
<protein>
    <submittedName>
        <fullName evidence="1">Uncharacterized protein</fullName>
    </submittedName>
</protein>